<evidence type="ECO:0000256" key="5">
    <source>
        <dbReference type="ARBA" id="ARBA00022741"/>
    </source>
</evidence>
<dbReference type="RefSeq" id="WP_345184774.1">
    <property type="nucleotide sequence ID" value="NZ_BAABGP010000005.1"/>
</dbReference>
<keyword evidence="6 11" id="KW-0378">Hydrolase</keyword>
<evidence type="ECO:0000256" key="7">
    <source>
        <dbReference type="ARBA" id="ARBA00022833"/>
    </source>
</evidence>
<comment type="similarity">
    <text evidence="12">Belongs to the AAA ATPase family.</text>
</comment>
<evidence type="ECO:0000256" key="13">
    <source>
        <dbReference type="SAM" id="MobiDB-lite"/>
    </source>
</evidence>
<keyword evidence="4 11" id="KW-0479">Metal-binding</keyword>
<dbReference type="InterPro" id="IPR005936">
    <property type="entry name" value="FtsH"/>
</dbReference>
<feature type="region of interest" description="Disordered" evidence="13">
    <location>
        <begin position="634"/>
        <end position="667"/>
    </location>
</feature>
<keyword evidence="5 11" id="KW-0547">Nucleotide-binding</keyword>
<reference evidence="16" key="1">
    <citation type="journal article" date="2019" name="Int. J. Syst. Evol. Microbiol.">
        <title>The Global Catalogue of Microorganisms (GCM) 10K type strain sequencing project: providing services to taxonomists for standard genome sequencing and annotation.</title>
        <authorList>
            <consortium name="The Broad Institute Genomics Platform"/>
            <consortium name="The Broad Institute Genome Sequencing Center for Infectious Disease"/>
            <person name="Wu L."/>
            <person name="Ma J."/>
        </authorList>
    </citation>
    <scope>NUCLEOTIDE SEQUENCE [LARGE SCALE GENOMIC DNA]</scope>
    <source>
        <strain evidence="16">JCM 17839</strain>
    </source>
</reference>
<dbReference type="InterPro" id="IPR000642">
    <property type="entry name" value="Peptidase_M41"/>
</dbReference>
<evidence type="ECO:0000259" key="14">
    <source>
        <dbReference type="SMART" id="SM00382"/>
    </source>
</evidence>
<evidence type="ECO:0000256" key="12">
    <source>
        <dbReference type="RuleBase" id="RU003651"/>
    </source>
</evidence>
<keyword evidence="9 11" id="KW-0482">Metalloprotease</keyword>
<evidence type="ECO:0000313" key="15">
    <source>
        <dbReference type="EMBL" id="GAA4481098.1"/>
    </source>
</evidence>
<feature type="binding site" evidence="11">
    <location>
        <position position="502"/>
    </location>
    <ligand>
        <name>Zn(2+)</name>
        <dbReference type="ChEBI" id="CHEBI:29105"/>
        <note>catalytic</note>
    </ligand>
</feature>
<dbReference type="PANTHER" id="PTHR23076">
    <property type="entry name" value="METALLOPROTEASE M41 FTSH"/>
    <property type="match status" value="1"/>
</dbReference>
<gene>
    <name evidence="11 15" type="primary">ftsH</name>
    <name evidence="15" type="ORF">GCM10023171_09000</name>
</gene>
<name>A0ABP8P658_9MICO</name>
<evidence type="ECO:0000256" key="2">
    <source>
        <dbReference type="ARBA" id="ARBA00010044"/>
    </source>
</evidence>
<dbReference type="InterPro" id="IPR041569">
    <property type="entry name" value="AAA_lid_3"/>
</dbReference>
<keyword evidence="16" id="KW-1185">Reference proteome</keyword>
<evidence type="ECO:0000256" key="3">
    <source>
        <dbReference type="ARBA" id="ARBA00022670"/>
    </source>
</evidence>
<comment type="function">
    <text evidence="11">Acts as a processive, ATP-dependent zinc metallopeptidase for both cytoplasmic and membrane proteins. Plays a role in the quality control of integral membrane proteins.</text>
</comment>
<evidence type="ECO:0000256" key="1">
    <source>
        <dbReference type="ARBA" id="ARBA00004370"/>
    </source>
</evidence>
<dbReference type="Proteomes" id="UP001500731">
    <property type="component" value="Unassembled WGS sequence"/>
</dbReference>
<dbReference type="Gene3D" id="1.10.8.60">
    <property type="match status" value="1"/>
</dbReference>
<comment type="similarity">
    <text evidence="11">In the central section; belongs to the AAA ATPase family.</text>
</comment>
<dbReference type="PROSITE" id="PS00674">
    <property type="entry name" value="AAA"/>
    <property type="match status" value="1"/>
</dbReference>
<comment type="subunit">
    <text evidence="11">Homohexamer.</text>
</comment>
<dbReference type="PANTHER" id="PTHR23076:SF97">
    <property type="entry name" value="ATP-DEPENDENT ZINC METALLOPROTEASE YME1L1"/>
    <property type="match status" value="1"/>
</dbReference>
<keyword evidence="3 11" id="KW-0645">Protease</keyword>
<dbReference type="InterPro" id="IPR027417">
    <property type="entry name" value="P-loop_NTPase"/>
</dbReference>
<feature type="binding site" evidence="11">
    <location>
        <position position="430"/>
    </location>
    <ligand>
        <name>Zn(2+)</name>
        <dbReference type="ChEBI" id="CHEBI:29105"/>
        <note>catalytic</note>
    </ligand>
</feature>
<evidence type="ECO:0000256" key="6">
    <source>
        <dbReference type="ARBA" id="ARBA00022801"/>
    </source>
</evidence>
<keyword evidence="11" id="KW-1003">Cell membrane</keyword>
<feature type="binding site" evidence="11">
    <location>
        <position position="426"/>
    </location>
    <ligand>
        <name>Zn(2+)</name>
        <dbReference type="ChEBI" id="CHEBI:29105"/>
        <note>catalytic</note>
    </ligand>
</feature>
<dbReference type="HAMAP" id="MF_01458">
    <property type="entry name" value="FtsH"/>
    <property type="match status" value="1"/>
</dbReference>
<organism evidence="15 16">
    <name type="scientific">Microbacterium panaciterrae</name>
    <dbReference type="NCBI Taxonomy" id="985759"/>
    <lineage>
        <taxon>Bacteria</taxon>
        <taxon>Bacillati</taxon>
        <taxon>Actinomycetota</taxon>
        <taxon>Actinomycetes</taxon>
        <taxon>Micrococcales</taxon>
        <taxon>Microbacteriaceae</taxon>
        <taxon>Microbacterium</taxon>
    </lineage>
</organism>
<feature type="transmembrane region" description="Helical" evidence="11">
    <location>
        <begin position="114"/>
        <end position="133"/>
    </location>
</feature>
<keyword evidence="11" id="KW-0812">Transmembrane</keyword>
<dbReference type="SUPFAM" id="SSF52540">
    <property type="entry name" value="P-loop containing nucleoside triphosphate hydrolases"/>
    <property type="match status" value="1"/>
</dbReference>
<dbReference type="SMART" id="SM00382">
    <property type="entry name" value="AAA"/>
    <property type="match status" value="1"/>
</dbReference>
<evidence type="ECO:0000256" key="8">
    <source>
        <dbReference type="ARBA" id="ARBA00022840"/>
    </source>
</evidence>
<dbReference type="Gene3D" id="3.40.50.300">
    <property type="entry name" value="P-loop containing nucleotide triphosphate hydrolases"/>
    <property type="match status" value="1"/>
</dbReference>
<dbReference type="SUPFAM" id="SSF140990">
    <property type="entry name" value="FtsH protease domain-like"/>
    <property type="match status" value="1"/>
</dbReference>
<dbReference type="CDD" id="cd19501">
    <property type="entry name" value="RecA-like_FtsH"/>
    <property type="match status" value="1"/>
</dbReference>
<keyword evidence="8 11" id="KW-0067">ATP-binding</keyword>
<dbReference type="InterPro" id="IPR003960">
    <property type="entry name" value="ATPase_AAA_CS"/>
</dbReference>
<comment type="similarity">
    <text evidence="2 11">In the C-terminal section; belongs to the peptidase M41 family.</text>
</comment>
<evidence type="ECO:0000256" key="10">
    <source>
        <dbReference type="ARBA" id="ARBA00023136"/>
    </source>
</evidence>
<comment type="cofactor">
    <cofactor evidence="11">
        <name>Zn(2+)</name>
        <dbReference type="ChEBI" id="CHEBI:29105"/>
    </cofactor>
    <text evidence="11">Binds 1 zinc ion per subunit.</text>
</comment>
<feature type="transmembrane region" description="Helical" evidence="11">
    <location>
        <begin position="12"/>
        <end position="32"/>
    </location>
</feature>
<dbReference type="NCBIfam" id="TIGR01241">
    <property type="entry name" value="FtsH_fam"/>
    <property type="match status" value="1"/>
</dbReference>
<keyword evidence="11" id="KW-1133">Transmembrane helix</keyword>
<dbReference type="InterPro" id="IPR003959">
    <property type="entry name" value="ATPase_AAA_core"/>
</dbReference>
<protein>
    <recommendedName>
        <fullName evidence="11">ATP-dependent zinc metalloprotease FtsH</fullName>
        <ecNumber evidence="11">3.4.24.-</ecNumber>
    </recommendedName>
</protein>
<keyword evidence="10 11" id="KW-0472">Membrane</keyword>
<dbReference type="InterPro" id="IPR037219">
    <property type="entry name" value="Peptidase_M41-like"/>
</dbReference>
<evidence type="ECO:0000256" key="9">
    <source>
        <dbReference type="ARBA" id="ARBA00023049"/>
    </source>
</evidence>
<evidence type="ECO:0000256" key="11">
    <source>
        <dbReference type="HAMAP-Rule" id="MF_01458"/>
    </source>
</evidence>
<dbReference type="Pfam" id="PF17862">
    <property type="entry name" value="AAA_lid_3"/>
    <property type="match status" value="1"/>
</dbReference>
<feature type="binding site" evidence="11">
    <location>
        <begin position="204"/>
        <end position="211"/>
    </location>
    <ligand>
        <name>ATP</name>
        <dbReference type="ChEBI" id="CHEBI:30616"/>
    </ligand>
</feature>
<keyword evidence="7 11" id="KW-0862">Zinc</keyword>
<proteinExistence type="inferred from homology"/>
<feature type="domain" description="AAA+ ATPase" evidence="14">
    <location>
        <begin position="196"/>
        <end position="335"/>
    </location>
</feature>
<evidence type="ECO:0000256" key="4">
    <source>
        <dbReference type="ARBA" id="ARBA00022723"/>
    </source>
</evidence>
<sequence>MDVKKITRNPLTYVVLIGLLLIGGFMLITNLGSSSQVSTQEGLDLLKGGTVTKVVNTDGDQRVDMTLSTPYKGADSVQFYYVQARAADVVSAIDSAAPKDGYNDAVPKASWFDGFLSILIPMLLLGLLFWWLLSSAQGGNSKIMQFGKSRAKLVNKENPTVTFADVAGADEAIEELGEIKEFLQDPGKFQAIGARIPKGVLLYGPPGTGKTLLARAVAGEAGAPFYSISGSDFVEMFVGVGASRVRDLFNQAKENAPAIIFIDEIDAVGRHRGAGMGGGNDEREQTLNQMLVEMDGFDPNANVIVIAATNRPDILDPALLRPGRFDRQIGVDAPDLKGRQHILEVHAKGKPLANGVDLEVVARKTPGFTGADLANVLNEAALLTARSNAQLIDNRALDEAIDRVIAGPQRRTRVMRDKEKLITAYHEGGHALAAAAMNYTDPVTKITILPRGKALGYTMVLPLDDKFSITRNELQDQLTYAMGGRVAEEIVFHDPTTGASNDIEKATSIARKMVIEYGMTTELGPVKLGTEGGEPFAGRDMGRGREYSETIAERVDTQVRALIEQAHNEAYEVISANRDILDKLARELLEKETLDHNQIAEIFTEIRKLPERPQWLSSEDRPVSLLPPIEMPRRGVEVGTAANEAAQPASERQPGTAGGGKPRPATA</sequence>
<comment type="subcellular location">
    <subcellularLocation>
        <location evidence="11">Cell membrane</location>
        <topology evidence="11">Multi-pass membrane protein</topology>
        <orientation evidence="11">Cytoplasmic side</orientation>
    </subcellularLocation>
    <subcellularLocation>
        <location evidence="1">Membrane</location>
    </subcellularLocation>
</comment>
<comment type="caution">
    <text evidence="15">The sequence shown here is derived from an EMBL/GenBank/DDBJ whole genome shotgun (WGS) entry which is preliminary data.</text>
</comment>
<dbReference type="GO" id="GO:0008237">
    <property type="term" value="F:metallopeptidase activity"/>
    <property type="evidence" value="ECO:0007669"/>
    <property type="project" value="UniProtKB-KW"/>
</dbReference>
<dbReference type="EMBL" id="BAABGP010000005">
    <property type="protein sequence ID" value="GAA4481098.1"/>
    <property type="molecule type" value="Genomic_DNA"/>
</dbReference>
<dbReference type="InterPro" id="IPR003593">
    <property type="entry name" value="AAA+_ATPase"/>
</dbReference>
<evidence type="ECO:0000313" key="16">
    <source>
        <dbReference type="Proteomes" id="UP001500731"/>
    </source>
</evidence>
<dbReference type="Pfam" id="PF00004">
    <property type="entry name" value="AAA"/>
    <property type="match status" value="1"/>
</dbReference>
<dbReference type="Pfam" id="PF01434">
    <property type="entry name" value="Peptidase_M41"/>
    <property type="match status" value="1"/>
</dbReference>
<feature type="active site" evidence="11">
    <location>
        <position position="427"/>
    </location>
</feature>
<dbReference type="Gene3D" id="1.20.58.760">
    <property type="entry name" value="Peptidase M41"/>
    <property type="match status" value="1"/>
</dbReference>
<accession>A0ABP8P658</accession>
<dbReference type="EC" id="3.4.24.-" evidence="11"/>